<keyword evidence="4" id="KW-1185">Reference proteome</keyword>
<dbReference type="SUPFAM" id="SSF117281">
    <property type="entry name" value="Kelch motif"/>
    <property type="match status" value="1"/>
</dbReference>
<dbReference type="Pfam" id="PF00646">
    <property type="entry name" value="F-box"/>
    <property type="match status" value="1"/>
</dbReference>
<dbReference type="SMART" id="SM00256">
    <property type="entry name" value="FBOX"/>
    <property type="match status" value="1"/>
</dbReference>
<dbReference type="EMBL" id="KI517384">
    <property type="protein sequence ID" value="ESQ53206.1"/>
    <property type="molecule type" value="Genomic_DNA"/>
</dbReference>
<feature type="region of interest" description="Disordered" evidence="1">
    <location>
        <begin position="1"/>
        <end position="24"/>
    </location>
</feature>
<evidence type="ECO:0000259" key="2">
    <source>
        <dbReference type="PROSITE" id="PS50181"/>
    </source>
</evidence>
<protein>
    <recommendedName>
        <fullName evidence="2">F-box domain-containing protein</fullName>
    </recommendedName>
</protein>
<dbReference type="SUPFAM" id="SSF81383">
    <property type="entry name" value="F-box domain"/>
    <property type="match status" value="1"/>
</dbReference>
<dbReference type="InterPro" id="IPR057499">
    <property type="entry name" value="Kelch_FKB95"/>
</dbReference>
<dbReference type="CDD" id="cd22152">
    <property type="entry name" value="F-box_AtAFR-like"/>
    <property type="match status" value="1"/>
</dbReference>
<sequence length="362" mass="41171">MSSGAGSSDPPSNKKEKKPSPSPASISILSLPHEVLLNCLARVSRLNYPTLFLVSKTFQSIISSSELYETRIRLNLTENGYRYIAVRIPSPKHMLPAQSSTLLAVGSNIYKIDSSDHAHQVKVWKRSYSSHVSVLDCRSHTWHPAPSMRMKRNGSSTATLLDGKMYVAGGCDDNYVYTSSPDWIEAFDLETQTWGSVKNPRLAKSLRLDGKLYLFGDEKVVYNPEEDQWNQIGMDHCRMFWAVNKSHCVIDDVLFYWDREVFKWYDPKGDLWKEVKGVEGLPDLRDHKDYCKMVDLGGKMGFLWPEYVYGIHGDSQCRIWCAEITLERRDHGDEIWGKLEWSDFVLSTDGSCSSFDVVSASV</sequence>
<dbReference type="OMA" id="KETHNEF"/>
<dbReference type="eggNOG" id="KOG1072">
    <property type="taxonomic scope" value="Eukaryota"/>
</dbReference>
<evidence type="ECO:0000313" key="4">
    <source>
        <dbReference type="Proteomes" id="UP000030689"/>
    </source>
</evidence>
<proteinExistence type="predicted"/>
<dbReference type="KEGG" id="eus:EUTSA_v10027031mg"/>
<dbReference type="Gene3D" id="2.120.10.80">
    <property type="entry name" value="Kelch-type beta propeller"/>
    <property type="match status" value="1"/>
</dbReference>
<reference evidence="3 4" key="1">
    <citation type="journal article" date="2013" name="Front. Plant Sci.">
        <title>The Reference Genome of the Halophytic Plant Eutrema salsugineum.</title>
        <authorList>
            <person name="Yang R."/>
            <person name="Jarvis D.E."/>
            <person name="Chen H."/>
            <person name="Beilstein M.A."/>
            <person name="Grimwood J."/>
            <person name="Jenkins J."/>
            <person name="Shu S."/>
            <person name="Prochnik S."/>
            <person name="Xin M."/>
            <person name="Ma C."/>
            <person name="Schmutz J."/>
            <person name="Wing R.A."/>
            <person name="Mitchell-Olds T."/>
            <person name="Schumaker K.S."/>
            <person name="Wang X."/>
        </authorList>
    </citation>
    <scope>NUCLEOTIDE SEQUENCE [LARGE SCALE GENOMIC DNA]</scope>
</reference>
<organism evidence="3 4">
    <name type="scientific">Eutrema salsugineum</name>
    <name type="common">Saltwater cress</name>
    <name type="synonym">Sisymbrium salsugineum</name>
    <dbReference type="NCBI Taxonomy" id="72664"/>
    <lineage>
        <taxon>Eukaryota</taxon>
        <taxon>Viridiplantae</taxon>
        <taxon>Streptophyta</taxon>
        <taxon>Embryophyta</taxon>
        <taxon>Tracheophyta</taxon>
        <taxon>Spermatophyta</taxon>
        <taxon>Magnoliopsida</taxon>
        <taxon>eudicotyledons</taxon>
        <taxon>Gunneridae</taxon>
        <taxon>Pentapetalae</taxon>
        <taxon>rosids</taxon>
        <taxon>malvids</taxon>
        <taxon>Brassicales</taxon>
        <taxon>Brassicaceae</taxon>
        <taxon>Eutremeae</taxon>
        <taxon>Eutrema</taxon>
    </lineage>
</organism>
<dbReference type="InterPro" id="IPR036047">
    <property type="entry name" value="F-box-like_dom_sf"/>
</dbReference>
<dbReference type="Gramene" id="ESQ53206">
    <property type="protein sequence ID" value="ESQ53206"/>
    <property type="gene ID" value="EUTSA_v10027031mg"/>
</dbReference>
<dbReference type="Proteomes" id="UP000030689">
    <property type="component" value="Unassembled WGS sequence"/>
</dbReference>
<dbReference type="PROSITE" id="PS50181">
    <property type="entry name" value="FBOX"/>
    <property type="match status" value="1"/>
</dbReference>
<evidence type="ECO:0000313" key="3">
    <source>
        <dbReference type="EMBL" id="ESQ53206.1"/>
    </source>
</evidence>
<name>V4P1K6_EUTSA</name>
<dbReference type="Pfam" id="PF25210">
    <property type="entry name" value="Kelch_FKB95"/>
    <property type="match status" value="1"/>
</dbReference>
<dbReference type="InterPro" id="IPR015915">
    <property type="entry name" value="Kelch-typ_b-propeller"/>
</dbReference>
<dbReference type="InterPro" id="IPR050354">
    <property type="entry name" value="F-box/kelch-repeat_ARATH"/>
</dbReference>
<dbReference type="AlphaFoldDB" id="V4P1K6"/>
<dbReference type="InterPro" id="IPR001810">
    <property type="entry name" value="F-box_dom"/>
</dbReference>
<dbReference type="PANTHER" id="PTHR24414:SF105">
    <property type="entry name" value="F-BOX DOMAIN-CONTAINING PROTEIN"/>
    <property type="match status" value="1"/>
</dbReference>
<dbReference type="PANTHER" id="PTHR24414">
    <property type="entry name" value="F-BOX/KELCH-REPEAT PROTEIN SKIP4"/>
    <property type="match status" value="1"/>
</dbReference>
<feature type="domain" description="F-box" evidence="2">
    <location>
        <begin position="25"/>
        <end position="71"/>
    </location>
</feature>
<accession>V4P1K6</accession>
<evidence type="ECO:0000256" key="1">
    <source>
        <dbReference type="SAM" id="MobiDB-lite"/>
    </source>
</evidence>
<gene>
    <name evidence="3" type="ORF">EUTSA_v10027031mg</name>
</gene>